<dbReference type="PROSITE" id="PS51477">
    <property type="entry name" value="PAH"/>
    <property type="match status" value="1"/>
</dbReference>
<dbReference type="GO" id="GO:0003714">
    <property type="term" value="F:transcription corepressor activity"/>
    <property type="evidence" value="ECO:0007669"/>
    <property type="project" value="InterPro"/>
</dbReference>
<dbReference type="GO" id="GO:0070822">
    <property type="term" value="C:Sin3-type complex"/>
    <property type="evidence" value="ECO:0007669"/>
    <property type="project" value="TreeGrafter"/>
</dbReference>
<dbReference type="EMBL" id="KL369027">
    <property type="protein sequence ID" value="KFD59144.1"/>
    <property type="molecule type" value="Genomic_DNA"/>
</dbReference>
<keyword evidence="2" id="KW-0678">Repressor</keyword>
<evidence type="ECO:0000256" key="2">
    <source>
        <dbReference type="ARBA" id="ARBA00022491"/>
    </source>
</evidence>
<dbReference type="Proteomes" id="UP000030758">
    <property type="component" value="Unassembled WGS sequence"/>
</dbReference>
<feature type="non-terminal residue" evidence="5">
    <location>
        <position position="79"/>
    </location>
</feature>
<dbReference type="SUPFAM" id="SSF47762">
    <property type="entry name" value="PAH2 domain"/>
    <property type="match status" value="1"/>
</dbReference>
<feature type="non-terminal residue" evidence="5">
    <location>
        <position position="1"/>
    </location>
</feature>
<reference evidence="5" key="1">
    <citation type="journal article" date="2014" name="Nat. Genet.">
        <title>Genome and transcriptome of the porcine whipworm Trichuris suis.</title>
        <authorList>
            <person name="Jex A.R."/>
            <person name="Nejsum P."/>
            <person name="Schwarz E.M."/>
            <person name="Hu L."/>
            <person name="Young N.D."/>
            <person name="Hall R.S."/>
            <person name="Korhonen P.K."/>
            <person name="Liao S."/>
            <person name="Thamsborg S."/>
            <person name="Xia J."/>
            <person name="Xu P."/>
            <person name="Wang S."/>
            <person name="Scheerlinck J.P."/>
            <person name="Hofmann A."/>
            <person name="Sternberg P.W."/>
            <person name="Wang J."/>
            <person name="Gasser R.B."/>
        </authorList>
    </citation>
    <scope>NUCLEOTIDE SEQUENCE [LARGE SCALE GENOMIC DNA]</scope>
    <source>
        <strain evidence="5">DCEP-RM93F</strain>
    </source>
</reference>
<name>A0A085MPJ8_9BILA</name>
<accession>A0A085MPJ8</accession>
<dbReference type="AlphaFoldDB" id="A0A085MPJ8"/>
<keyword evidence="3 4" id="KW-0539">Nucleus</keyword>
<dbReference type="PANTHER" id="PTHR12346">
    <property type="entry name" value="SIN3B-RELATED"/>
    <property type="match status" value="1"/>
</dbReference>
<sequence>IRFQKNPEVYQQFLDILQAYQKEQLDRPADSSGRSSMADAQVFSKVAKLFANDKDLLQEFSQFLPDAPLMQLEQPSPSV</sequence>
<organism evidence="5">
    <name type="scientific">Trichuris suis</name>
    <name type="common">pig whipworm</name>
    <dbReference type="NCBI Taxonomy" id="68888"/>
    <lineage>
        <taxon>Eukaryota</taxon>
        <taxon>Metazoa</taxon>
        <taxon>Ecdysozoa</taxon>
        <taxon>Nematoda</taxon>
        <taxon>Enoplea</taxon>
        <taxon>Dorylaimia</taxon>
        <taxon>Trichinellida</taxon>
        <taxon>Trichuridae</taxon>
        <taxon>Trichuris</taxon>
    </lineage>
</organism>
<evidence type="ECO:0000313" key="5">
    <source>
        <dbReference type="EMBL" id="KFD59144.1"/>
    </source>
</evidence>
<dbReference type="PANTHER" id="PTHR12346:SF0">
    <property type="entry name" value="SIN3A, ISOFORM G"/>
    <property type="match status" value="1"/>
</dbReference>
<evidence type="ECO:0000256" key="1">
    <source>
        <dbReference type="ARBA" id="ARBA00004123"/>
    </source>
</evidence>
<dbReference type="InterPro" id="IPR039774">
    <property type="entry name" value="Sin3-like"/>
</dbReference>
<protein>
    <submittedName>
        <fullName evidence="5">Uncharacterized protein</fullName>
    </submittedName>
</protein>
<dbReference type="InterPro" id="IPR003822">
    <property type="entry name" value="PAH"/>
</dbReference>
<gene>
    <name evidence="5" type="ORF">M514_28676</name>
</gene>
<dbReference type="Gene3D" id="1.20.1160.11">
    <property type="entry name" value="Paired amphipathic helix"/>
    <property type="match status" value="1"/>
</dbReference>
<evidence type="ECO:0000256" key="4">
    <source>
        <dbReference type="PROSITE-ProRule" id="PRU00810"/>
    </source>
</evidence>
<dbReference type="InterPro" id="IPR036600">
    <property type="entry name" value="PAH_sf"/>
</dbReference>
<comment type="subcellular location">
    <subcellularLocation>
        <location evidence="1 4">Nucleus</location>
    </subcellularLocation>
</comment>
<dbReference type="Pfam" id="PF02671">
    <property type="entry name" value="PAH"/>
    <property type="match status" value="1"/>
</dbReference>
<proteinExistence type="predicted"/>
<dbReference type="GO" id="GO:0000122">
    <property type="term" value="P:negative regulation of transcription by RNA polymerase II"/>
    <property type="evidence" value="ECO:0007669"/>
    <property type="project" value="TreeGrafter"/>
</dbReference>
<evidence type="ECO:0000256" key="3">
    <source>
        <dbReference type="ARBA" id="ARBA00023242"/>
    </source>
</evidence>